<proteinExistence type="inferred from homology"/>
<evidence type="ECO:0008006" key="4">
    <source>
        <dbReference type="Google" id="ProtNLM"/>
    </source>
</evidence>
<dbReference type="GO" id="GO:0016020">
    <property type="term" value="C:membrane"/>
    <property type="evidence" value="ECO:0007669"/>
    <property type="project" value="InterPro"/>
</dbReference>
<dbReference type="AlphaFoldDB" id="T1HA38"/>
<evidence type="ECO:0000256" key="1">
    <source>
        <dbReference type="ARBA" id="ARBA00010964"/>
    </source>
</evidence>
<dbReference type="InParanoid" id="T1HA38"/>
<name>T1HA38_RHOPR</name>
<dbReference type="PROSITE" id="PS51227">
    <property type="entry name" value="SPR"/>
    <property type="match status" value="1"/>
</dbReference>
<dbReference type="GO" id="GO:0005829">
    <property type="term" value="C:cytosol"/>
    <property type="evidence" value="ECO:0007669"/>
    <property type="project" value="TreeGrafter"/>
</dbReference>
<dbReference type="HOGENOM" id="CLU_077696_1_0_1"/>
<dbReference type="STRING" id="13249.T1HA38"/>
<dbReference type="PANTHER" id="PTHR12365:SF7">
    <property type="entry name" value="PROTEIN SPROUTY"/>
    <property type="match status" value="1"/>
</dbReference>
<dbReference type="eggNOG" id="ENOG502QTG8">
    <property type="taxonomic scope" value="Eukaryota"/>
</dbReference>
<dbReference type="InterPro" id="IPR007875">
    <property type="entry name" value="Sprouty"/>
</dbReference>
<keyword evidence="3" id="KW-1185">Reference proteome</keyword>
<dbReference type="EMBL" id="ACPB03014632">
    <property type="status" value="NOT_ANNOTATED_CDS"/>
    <property type="molecule type" value="Genomic_DNA"/>
</dbReference>
<protein>
    <recommendedName>
        <fullName evidence="4">Sprouty</fullName>
    </recommendedName>
</protein>
<evidence type="ECO:0000313" key="3">
    <source>
        <dbReference type="Proteomes" id="UP000015103"/>
    </source>
</evidence>
<dbReference type="PANTHER" id="PTHR12365">
    <property type="entry name" value="SPROUTY"/>
    <property type="match status" value="1"/>
</dbReference>
<sequence length="222" mass="23492">MGEELRGNVSLGTPRPEGLRSVNEYIETPLRRQNERAGPTPLVAVSASHLNNNKLDGGGKQHRASTVGVHCRQPAPIKQPPSSLPPLLPQSISGAGGVTPVLQDSIICAECGKCRCDSCRSPRSPPSAWLCSDLCYCSVDSCVDYASCLCCVKGAMYHCGEEPGWADDPCSCSGAGWGPRWACLSIASLILPCLWCYCPLRSAADACSRGYAACTHRGCTCS</sequence>
<comment type="similarity">
    <text evidence="1">Belongs to the sprouty family.</text>
</comment>
<organism evidence="2 3">
    <name type="scientific">Rhodnius prolixus</name>
    <name type="common">Triatomid bug</name>
    <dbReference type="NCBI Taxonomy" id="13249"/>
    <lineage>
        <taxon>Eukaryota</taxon>
        <taxon>Metazoa</taxon>
        <taxon>Ecdysozoa</taxon>
        <taxon>Arthropoda</taxon>
        <taxon>Hexapoda</taxon>
        <taxon>Insecta</taxon>
        <taxon>Pterygota</taxon>
        <taxon>Neoptera</taxon>
        <taxon>Paraneoptera</taxon>
        <taxon>Hemiptera</taxon>
        <taxon>Heteroptera</taxon>
        <taxon>Panheteroptera</taxon>
        <taxon>Cimicomorpha</taxon>
        <taxon>Reduviidae</taxon>
        <taxon>Triatominae</taxon>
        <taxon>Rhodnius</taxon>
    </lineage>
</organism>
<dbReference type="VEuPathDB" id="VectorBase:RPRC000892"/>
<dbReference type="GO" id="GO:0048513">
    <property type="term" value="P:animal organ development"/>
    <property type="evidence" value="ECO:0007669"/>
    <property type="project" value="TreeGrafter"/>
</dbReference>
<dbReference type="EnsemblMetazoa" id="RPRC000892-RA">
    <property type="protein sequence ID" value="RPRC000892-PA"/>
    <property type="gene ID" value="RPRC000892"/>
</dbReference>
<dbReference type="GO" id="GO:0046580">
    <property type="term" value="P:negative regulation of Ras protein signal transduction"/>
    <property type="evidence" value="ECO:0007669"/>
    <property type="project" value="TreeGrafter"/>
</dbReference>
<dbReference type="Pfam" id="PF05210">
    <property type="entry name" value="Sprouty"/>
    <property type="match status" value="1"/>
</dbReference>
<evidence type="ECO:0000313" key="2">
    <source>
        <dbReference type="EnsemblMetazoa" id="RPRC000892-PA"/>
    </source>
</evidence>
<dbReference type="InterPro" id="IPR051192">
    <property type="entry name" value="Sprouty_domain"/>
</dbReference>
<accession>T1HA38</accession>
<reference evidence="2" key="1">
    <citation type="submission" date="2015-05" db="UniProtKB">
        <authorList>
            <consortium name="EnsemblMetazoa"/>
        </authorList>
    </citation>
    <scope>IDENTIFICATION</scope>
</reference>
<dbReference type="OMA" id="PSRWVCG"/>
<dbReference type="GO" id="GO:0040037">
    <property type="term" value="P:negative regulation of fibroblast growth factor receptor signaling pathway"/>
    <property type="evidence" value="ECO:0007669"/>
    <property type="project" value="TreeGrafter"/>
</dbReference>
<dbReference type="Proteomes" id="UP000015103">
    <property type="component" value="Unassembled WGS sequence"/>
</dbReference>
<dbReference type="GeneID" id="141461520"/>
<dbReference type="RefSeq" id="XP_073998803.1">
    <property type="nucleotide sequence ID" value="XM_074142702.1"/>
</dbReference>
<dbReference type="RefSeq" id="XP_073998802.1">
    <property type="nucleotide sequence ID" value="XM_074142701.1"/>
</dbReference>